<evidence type="ECO:0000313" key="2">
    <source>
        <dbReference type="Proteomes" id="UP000324748"/>
    </source>
</evidence>
<keyword evidence="2" id="KW-1185">Reference proteome</keyword>
<dbReference type="AlphaFoldDB" id="A0A5B0P6J2"/>
<protein>
    <submittedName>
        <fullName evidence="1">Uncharacterized protein</fullName>
    </submittedName>
</protein>
<dbReference type="Proteomes" id="UP000324748">
    <property type="component" value="Unassembled WGS sequence"/>
</dbReference>
<proteinExistence type="predicted"/>
<comment type="caution">
    <text evidence="1">The sequence shown here is derived from an EMBL/GenBank/DDBJ whole genome shotgun (WGS) entry which is preliminary data.</text>
</comment>
<gene>
    <name evidence="1" type="ORF">PGT21_025687</name>
</gene>
<reference evidence="1 2" key="1">
    <citation type="submission" date="2019-05" db="EMBL/GenBank/DDBJ databases">
        <title>Emergence of the Ug99 lineage of the wheat stem rust pathogen through somatic hybridization.</title>
        <authorList>
            <person name="Li F."/>
            <person name="Upadhyaya N.M."/>
            <person name="Sperschneider J."/>
            <person name="Matny O."/>
            <person name="Nguyen-Phuc H."/>
            <person name="Mago R."/>
            <person name="Raley C."/>
            <person name="Miller M.E."/>
            <person name="Silverstein K.A.T."/>
            <person name="Henningsen E."/>
            <person name="Hirsch C.D."/>
            <person name="Visser B."/>
            <person name="Pretorius Z.A."/>
            <person name="Steffenson B.J."/>
            <person name="Schwessinger B."/>
            <person name="Dodds P.N."/>
            <person name="Figueroa M."/>
        </authorList>
    </citation>
    <scope>NUCLEOTIDE SEQUENCE [LARGE SCALE GENOMIC DNA]</scope>
    <source>
        <strain evidence="1">21-0</strain>
    </source>
</reference>
<sequence length="215" mass="23832">MYNTVRLCPSLRPEAKGSLHLNTSLLGAHIAGKSYDYRFAWLSCLIPIVSSLAITSYKSQRKFDSNLVVKSSLTKLNNSTETDSRVIIPNGLFLHSFPRAFRVTFNNAIVGAERTKENGVSRGRRITFTSEIEASRGVTQMNLHEADINLRVLGWSEGLLDNRLRQRTAPLPRRILGSRLPGVLLRASTKGASSPSNHQGLILLPILSLCLARHQ</sequence>
<dbReference type="EMBL" id="VSWC01000067">
    <property type="protein sequence ID" value="KAA1096703.1"/>
    <property type="molecule type" value="Genomic_DNA"/>
</dbReference>
<evidence type="ECO:0000313" key="1">
    <source>
        <dbReference type="EMBL" id="KAA1096703.1"/>
    </source>
</evidence>
<name>A0A5B0P6J2_PUCGR</name>
<organism evidence="1 2">
    <name type="scientific">Puccinia graminis f. sp. tritici</name>
    <dbReference type="NCBI Taxonomy" id="56615"/>
    <lineage>
        <taxon>Eukaryota</taxon>
        <taxon>Fungi</taxon>
        <taxon>Dikarya</taxon>
        <taxon>Basidiomycota</taxon>
        <taxon>Pucciniomycotina</taxon>
        <taxon>Pucciniomycetes</taxon>
        <taxon>Pucciniales</taxon>
        <taxon>Pucciniaceae</taxon>
        <taxon>Puccinia</taxon>
    </lineage>
</organism>
<accession>A0A5B0P6J2</accession>